<accession>A0A9Q1D6U5</accession>
<evidence type="ECO:0000259" key="6">
    <source>
        <dbReference type="PROSITE" id="PS51700"/>
    </source>
</evidence>
<sequence>MKCLKVEDYVKRTACPNETRILCRELESYVQSGSGAQGRTLCDRVIRACNQQLGAGSVCPERLDCLMGLVKVAVHGYETSRVSGLQSDPLYMEKILFHILKKVAALGSQTWCQFMGDLLYDRLALAAVSAERHLLSRSSFAELWAERPGPGAGETRPSPEQRLAVQLRALRFLPLLEGGAQGPAKVAKHAEEAVGKYAKACGPLREEGARSLLQLLRQHLPGLRLPGPGPQPGPALCQVSLRVCRLLGEAGLWDLAAEHLQRDTGWMSGPPYLALVLELARRAAGLHSAPQGQCGAALSECARRLRALPAELGHQERHAVLQACQLLTWALELAQPGPLGTPTLLAWFSFLEEYQELLEKHIQMSTGGQAEQKRYLQQTLCCSLQKSLVDAYDSLAASQLEGAEAMERVLLFCQATSGRLLSALRELPAASTFAMAACAVNSLVCGLYNRRLYEPAFSLAEMLCQELWKNRHPSLPVEKLNRAFMLAVQCSRKGGQLERALDWVLRWLQALGDRVLEHMAEPVSLWVKTKADATRAGQEDTRLRTLRDGLGQHALGEEVMMSLLEEELRAYRSAAGDTAQERYNVLCDLLELCPEGGARALPRALYLCLMAQVVCFQDFSEQTDCSAVDFTQEALRLLEEEPETTENADGLKDHKAQALLWFYICTLEKNLQEAKEREQRLAAAQEQSGSLEPLGTNDLDYEEKQKRQDSLQVYESLRFNLLAQSKQCASLDRALELWRGLLAAGSRPAVSSSRQTCSSIALMGALYKLMGKPLQALESHRLAAALSRGAGDAQGCASNLCHTALLLLELGAPDLAQTQLEQAEQLLQPGSSEGPTPLHVQAVLLRARLCHCTGQVESGVSLLAQVLKEVGEHRQSKVWYLLRARALQMASSYLCLDASALPQHLRQRISHHGLKTAGAALDESLKLLCSLVVSLVGNGYYGANSVGVDTQFVDQGDNVLLKWQLLSEVLSCSLAVVSLRSHCGAVLEAKGRCLEALKLATKLQTLSQCAELLVVKAELELQRAELDQSGMDLEQVKGLLELCTDFSSTERKGGPKIKVQKGRLPQKTAVPTGPPDEDDYSGLLRTRAFPRQPVEPARDWALSASPPLKARPARWLSSLAHAPACPCPCCADPWLGRVVVRWAAAQAELTRRLPQEGACRRSHRLLLAALSRSGAAAARLGPRLLELTGAAPGTPPSLPSFLHDLTARIYLRMALSSLEPRAENGRDAWDLLESGLAFVGSQSAPELAVVRAGLQAAKALASILALASKRGCRPEELFSPLWTWNPLASPKPKTKPSKKTKEPDAQETMEPNAQETEEPKKQEAKEPNAQETKKAREPAPGSTAVPKLKVTFSGKVKATKARALKPACTPRGEARAFDFDEEVPQIAACTPVLKVRVPRPARSGVAKPGPKIQFQVYDESSPTQDKPRPVPAAPKRSKRSRFKVEFSDESDVEAEAPVSAAPTRQLPKTTSRPCARTPAQTPAPRKPGRPKKSTALPPDSGSSAEDKAPPRSAPRRGRPRKPTASPAAGEEEPERMRSIQEEAQQEQGEECSVEELRTSDTEPAGAQGGLQDLPNTDFEVLRREPLLHQPIEGFGEIRSGGLSATLTAHSTYPNTGPGGLSLDEVRCLLQGALLSLQHLPPPGLYPGLCGLLALCLGQTDPLTTAMLHAQSLGLTARHHMTRHLSCRLGKLRKAAAPDLTTRLRGLSLDDPAALSPLQQRLARLEAIFSFPCVEPEAFPQRLGQEFTQQLQAIASGVTVCLLSVVRGQFGEMGDMILLTRLERGSPPITVRIPSAQCESPVSAVLQEMESVQKQQKELSSVADKAQWWEGRRALDQRMERLLEDMREILGCWQGLLLPLTSDPELPTHAQALLQTLTGYGAQTTEETLKAVLSASPLLSARDLLSLAGGLCPGRVEEALAALQGAASALKDRTEPKGHVVLVLDKYLQKLPWENISCLRSRAVTRMPSLHFLLGHCELRESDPESVLTGGVDPQRVYYVLNPDANLQDTEGRFKDWFTSESAWQGVCGAPPSPDQLQQAVATKDLYIYVGHGAGARFLDSRRLQSQELHAAALLFGCSSAALAVHGDLEGSGIILNYSP</sequence>
<dbReference type="GO" id="GO:0004197">
    <property type="term" value="F:cysteine-type endopeptidase activity"/>
    <property type="evidence" value="ECO:0007669"/>
    <property type="project" value="InterPro"/>
</dbReference>
<evidence type="ECO:0000256" key="1">
    <source>
        <dbReference type="ARBA" id="ARBA00000451"/>
    </source>
</evidence>
<dbReference type="Gene3D" id="1.25.40.10">
    <property type="entry name" value="Tetratricopeptide repeat domain"/>
    <property type="match status" value="1"/>
</dbReference>
<keyword evidence="4" id="KW-0159">Chromosome partition</keyword>
<dbReference type="PANTHER" id="PTHR12792:SF0">
    <property type="entry name" value="SEPARIN"/>
    <property type="match status" value="1"/>
</dbReference>
<dbReference type="SUPFAM" id="SSF48452">
    <property type="entry name" value="TPR-like"/>
    <property type="match status" value="1"/>
</dbReference>
<dbReference type="GO" id="GO:0072686">
    <property type="term" value="C:mitotic spindle"/>
    <property type="evidence" value="ECO:0007669"/>
    <property type="project" value="TreeGrafter"/>
</dbReference>
<dbReference type="Pfam" id="PF03568">
    <property type="entry name" value="Separin_C"/>
    <property type="match status" value="2"/>
</dbReference>
<protein>
    <recommendedName>
        <fullName evidence="2">separase</fullName>
        <ecNumber evidence="2">3.4.22.49</ecNumber>
    </recommendedName>
</protein>
<dbReference type="GO" id="GO:0005813">
    <property type="term" value="C:centrosome"/>
    <property type="evidence" value="ECO:0007669"/>
    <property type="project" value="TreeGrafter"/>
</dbReference>
<dbReference type="Proteomes" id="UP001152803">
    <property type="component" value="Unassembled WGS sequence"/>
</dbReference>
<dbReference type="EMBL" id="JAFJMO010000013">
    <property type="protein sequence ID" value="KAJ8259312.1"/>
    <property type="molecule type" value="Genomic_DNA"/>
</dbReference>
<dbReference type="PANTHER" id="PTHR12792">
    <property type="entry name" value="EXTRA SPINDLE POLES 1-RELATED"/>
    <property type="match status" value="1"/>
</dbReference>
<dbReference type="InterPro" id="IPR011990">
    <property type="entry name" value="TPR-like_helical_dom_sf"/>
</dbReference>
<evidence type="ECO:0000256" key="5">
    <source>
        <dbReference type="SAM" id="MobiDB-lite"/>
    </source>
</evidence>
<evidence type="ECO:0000313" key="8">
    <source>
        <dbReference type="Proteomes" id="UP001152803"/>
    </source>
</evidence>
<dbReference type="GO" id="GO:0005737">
    <property type="term" value="C:cytoplasm"/>
    <property type="evidence" value="ECO:0007669"/>
    <property type="project" value="TreeGrafter"/>
</dbReference>
<feature type="compositionally biased region" description="Acidic residues" evidence="5">
    <location>
        <begin position="1543"/>
        <end position="1553"/>
    </location>
</feature>
<dbReference type="OrthoDB" id="10255632at2759"/>
<dbReference type="GO" id="GO:0006508">
    <property type="term" value="P:proteolysis"/>
    <property type="evidence" value="ECO:0007669"/>
    <property type="project" value="InterPro"/>
</dbReference>
<dbReference type="PROSITE" id="PS51700">
    <property type="entry name" value="SEPARIN"/>
    <property type="match status" value="1"/>
</dbReference>
<dbReference type="EC" id="3.4.22.49" evidence="2"/>
<proteinExistence type="predicted"/>
<feature type="compositionally biased region" description="Basic and acidic residues" evidence="5">
    <location>
        <begin position="1317"/>
        <end position="1337"/>
    </location>
</feature>
<dbReference type="InterPro" id="IPR005314">
    <property type="entry name" value="Peptidase_C50"/>
</dbReference>
<dbReference type="InterPro" id="IPR030397">
    <property type="entry name" value="SEPARIN_core_dom"/>
</dbReference>
<evidence type="ECO:0000313" key="7">
    <source>
        <dbReference type="EMBL" id="KAJ8259312.1"/>
    </source>
</evidence>
<keyword evidence="8" id="KW-1185">Reference proteome</keyword>
<feature type="region of interest" description="Disordered" evidence="5">
    <location>
        <begin position="678"/>
        <end position="697"/>
    </location>
</feature>
<evidence type="ECO:0000256" key="3">
    <source>
        <dbReference type="ARBA" id="ARBA00022801"/>
    </source>
</evidence>
<evidence type="ECO:0000256" key="2">
    <source>
        <dbReference type="ARBA" id="ARBA00012489"/>
    </source>
</evidence>
<gene>
    <name evidence="7" type="ORF">COCON_G00183240</name>
</gene>
<feature type="region of interest" description="Disordered" evidence="5">
    <location>
        <begin position="1400"/>
        <end position="1574"/>
    </location>
</feature>
<dbReference type="GO" id="GO:0051307">
    <property type="term" value="P:meiotic chromosome separation"/>
    <property type="evidence" value="ECO:0007669"/>
    <property type="project" value="TreeGrafter"/>
</dbReference>
<comment type="catalytic activity">
    <reaction evidence="1">
        <text>All bonds known to be hydrolyzed by this endopeptidase have arginine in P1 and an acidic residue in P4. P6 is often occupied by an acidic residue or by a hydroxy-amino-acid residue, the phosphorylation of which enhances cleavage.</text>
        <dbReference type="EC" id="3.4.22.49"/>
    </reaction>
</comment>
<organism evidence="7 8">
    <name type="scientific">Conger conger</name>
    <name type="common">Conger eel</name>
    <name type="synonym">Muraena conger</name>
    <dbReference type="NCBI Taxonomy" id="82655"/>
    <lineage>
        <taxon>Eukaryota</taxon>
        <taxon>Metazoa</taxon>
        <taxon>Chordata</taxon>
        <taxon>Craniata</taxon>
        <taxon>Vertebrata</taxon>
        <taxon>Euteleostomi</taxon>
        <taxon>Actinopterygii</taxon>
        <taxon>Neopterygii</taxon>
        <taxon>Teleostei</taxon>
        <taxon>Anguilliformes</taxon>
        <taxon>Congridae</taxon>
        <taxon>Conger</taxon>
    </lineage>
</organism>
<comment type="caution">
    <text evidence="7">The sequence shown here is derived from an EMBL/GenBank/DDBJ whole genome shotgun (WGS) entry which is preliminary data.</text>
</comment>
<keyword evidence="3" id="KW-0378">Hydrolase</keyword>
<evidence type="ECO:0000256" key="4">
    <source>
        <dbReference type="ARBA" id="ARBA00022829"/>
    </source>
</evidence>
<reference evidence="7" key="1">
    <citation type="journal article" date="2023" name="Science">
        <title>Genome structures resolve the early diversification of teleost fishes.</title>
        <authorList>
            <person name="Parey E."/>
            <person name="Louis A."/>
            <person name="Montfort J."/>
            <person name="Bouchez O."/>
            <person name="Roques C."/>
            <person name="Iampietro C."/>
            <person name="Lluch J."/>
            <person name="Castinel A."/>
            <person name="Donnadieu C."/>
            <person name="Desvignes T."/>
            <person name="Floi Bucao C."/>
            <person name="Jouanno E."/>
            <person name="Wen M."/>
            <person name="Mejri S."/>
            <person name="Dirks R."/>
            <person name="Jansen H."/>
            <person name="Henkel C."/>
            <person name="Chen W.J."/>
            <person name="Zahm M."/>
            <person name="Cabau C."/>
            <person name="Klopp C."/>
            <person name="Thompson A.W."/>
            <person name="Robinson-Rechavi M."/>
            <person name="Braasch I."/>
            <person name="Lecointre G."/>
            <person name="Bobe J."/>
            <person name="Postlethwait J.H."/>
            <person name="Berthelot C."/>
            <person name="Roest Crollius H."/>
            <person name="Guiguen Y."/>
        </authorList>
    </citation>
    <scope>NUCLEOTIDE SEQUENCE</scope>
    <source>
        <strain evidence="7">Concon-B</strain>
    </source>
</reference>
<name>A0A9Q1D6U5_CONCO</name>
<dbReference type="GO" id="GO:0005634">
    <property type="term" value="C:nucleus"/>
    <property type="evidence" value="ECO:0007669"/>
    <property type="project" value="InterPro"/>
</dbReference>
<feature type="region of interest" description="Disordered" evidence="5">
    <location>
        <begin position="1283"/>
        <end position="1352"/>
    </location>
</feature>
<feature type="domain" description="Peptidase C50" evidence="6">
    <location>
        <begin position="1993"/>
        <end position="2088"/>
    </location>
</feature>